<keyword evidence="3 10" id="KW-0132">Cell division</keyword>
<dbReference type="InterPro" id="IPR005863">
    <property type="entry name" value="UDP-N-AcMur_synth"/>
</dbReference>
<dbReference type="PANTHER" id="PTHR43024:SF1">
    <property type="entry name" value="UDP-N-ACETYLMURAMOYL-TRIPEPTIDE--D-ALANYL-D-ALANINE LIGASE"/>
    <property type="match status" value="1"/>
</dbReference>
<comment type="subcellular location">
    <subcellularLocation>
        <location evidence="10 11">Cytoplasm</location>
    </subcellularLocation>
</comment>
<keyword evidence="7 10" id="KW-0573">Peptidoglycan synthesis</keyword>
<gene>
    <name evidence="10" type="primary">murF</name>
    <name evidence="15" type="ordered locus">Thexy_1060</name>
</gene>
<feature type="binding site" evidence="10">
    <location>
        <begin position="110"/>
        <end position="116"/>
    </location>
    <ligand>
        <name>ATP</name>
        <dbReference type="ChEBI" id="CHEBI:30616"/>
    </ligand>
</feature>
<dbReference type="InterPro" id="IPR013221">
    <property type="entry name" value="Mur_ligase_cen"/>
</dbReference>
<dbReference type="Gene3D" id="3.40.1390.10">
    <property type="entry name" value="MurE/MurF, N-terminal domain"/>
    <property type="match status" value="1"/>
</dbReference>
<evidence type="ECO:0000256" key="8">
    <source>
        <dbReference type="ARBA" id="ARBA00023306"/>
    </source>
</evidence>
<dbReference type="Pfam" id="PF02875">
    <property type="entry name" value="Mur_ligase_C"/>
    <property type="match status" value="1"/>
</dbReference>
<dbReference type="GO" id="GO:0008766">
    <property type="term" value="F:UDP-N-acetylmuramoylalanyl-D-glutamyl-2,6-diaminopimelate-D-alanyl-D-alanine ligase activity"/>
    <property type="evidence" value="ECO:0007669"/>
    <property type="project" value="RHEA"/>
</dbReference>
<dbReference type="InterPro" id="IPR004101">
    <property type="entry name" value="Mur_ligase_C"/>
</dbReference>
<dbReference type="Pfam" id="PF01225">
    <property type="entry name" value="Mur_ligase"/>
    <property type="match status" value="1"/>
</dbReference>
<dbReference type="InterPro" id="IPR036565">
    <property type="entry name" value="Mur-like_cat_sf"/>
</dbReference>
<keyword evidence="1 10" id="KW-0963">Cytoplasm</keyword>
<evidence type="ECO:0000256" key="6">
    <source>
        <dbReference type="ARBA" id="ARBA00022960"/>
    </source>
</evidence>
<comment type="pathway">
    <text evidence="10 11">Cell wall biogenesis; peptidoglycan biosynthesis.</text>
</comment>
<dbReference type="UniPathway" id="UPA00219"/>
<protein>
    <recommendedName>
        <fullName evidence="10 11">UDP-N-acetylmuramoyl-tripeptide--D-alanyl-D-alanine ligase</fullName>
        <ecNumber evidence="10 11">6.3.2.10</ecNumber>
    </recommendedName>
    <alternativeName>
        <fullName evidence="10">D-alanyl-D-alanine-adding enzyme</fullName>
    </alternativeName>
</protein>
<dbReference type="GO" id="GO:0008360">
    <property type="term" value="P:regulation of cell shape"/>
    <property type="evidence" value="ECO:0007669"/>
    <property type="project" value="UniProtKB-KW"/>
</dbReference>
<evidence type="ECO:0000259" key="12">
    <source>
        <dbReference type="Pfam" id="PF01225"/>
    </source>
</evidence>
<keyword evidence="6 10" id="KW-0133">Cell shape</keyword>
<feature type="domain" description="Mur ligase N-terminal catalytic" evidence="12">
    <location>
        <begin position="25"/>
        <end position="97"/>
    </location>
</feature>
<evidence type="ECO:0000256" key="11">
    <source>
        <dbReference type="RuleBase" id="RU004136"/>
    </source>
</evidence>
<dbReference type="InterPro" id="IPR035911">
    <property type="entry name" value="MurE/MurF_N"/>
</dbReference>
<dbReference type="SUPFAM" id="SSF63418">
    <property type="entry name" value="MurE/MurF N-terminal domain"/>
    <property type="match status" value="1"/>
</dbReference>
<dbReference type="EC" id="6.3.2.10" evidence="10 11"/>
<dbReference type="SUPFAM" id="SSF53623">
    <property type="entry name" value="MurD-like peptide ligases, catalytic domain"/>
    <property type="match status" value="1"/>
</dbReference>
<dbReference type="EMBL" id="CP002739">
    <property type="protein sequence ID" value="AEF17093.1"/>
    <property type="molecule type" value="Genomic_DNA"/>
</dbReference>
<evidence type="ECO:0000256" key="1">
    <source>
        <dbReference type="ARBA" id="ARBA00022490"/>
    </source>
</evidence>
<reference evidence="15" key="1">
    <citation type="submission" date="2011-05" db="EMBL/GenBank/DDBJ databases">
        <title>Complete sequence of Thermoanaerobacterium xylanolyticum LX-11.</title>
        <authorList>
            <consortium name="US DOE Joint Genome Institute"/>
            <person name="Lucas S."/>
            <person name="Han J."/>
            <person name="Lapidus A."/>
            <person name="Cheng J.-F."/>
            <person name="Goodwin L."/>
            <person name="Pitluck S."/>
            <person name="Peters L."/>
            <person name="Mikhailova N."/>
            <person name="Lu M."/>
            <person name="Han C."/>
            <person name="Tapia R."/>
            <person name="Land M."/>
            <person name="Hauser L."/>
            <person name="Kyrpides N."/>
            <person name="Ivanova N."/>
            <person name="Pagani I."/>
            <person name="Hemme C."/>
            <person name="Woyke T."/>
        </authorList>
    </citation>
    <scope>NUCLEOTIDE SEQUENCE</scope>
    <source>
        <strain evidence="15">LX-11</strain>
    </source>
</reference>
<evidence type="ECO:0000259" key="13">
    <source>
        <dbReference type="Pfam" id="PF02875"/>
    </source>
</evidence>
<dbReference type="InterPro" id="IPR000713">
    <property type="entry name" value="Mur_ligase_N"/>
</dbReference>
<dbReference type="AlphaFoldDB" id="F6BK98"/>
<evidence type="ECO:0000256" key="3">
    <source>
        <dbReference type="ARBA" id="ARBA00022618"/>
    </source>
</evidence>
<evidence type="ECO:0000256" key="2">
    <source>
        <dbReference type="ARBA" id="ARBA00022598"/>
    </source>
</evidence>
<dbReference type="GO" id="GO:0047480">
    <property type="term" value="F:UDP-N-acetylmuramoyl-tripeptide-D-alanyl-D-alanine ligase activity"/>
    <property type="evidence" value="ECO:0007669"/>
    <property type="project" value="UniProtKB-UniRule"/>
</dbReference>
<dbReference type="GO" id="GO:0071555">
    <property type="term" value="P:cell wall organization"/>
    <property type="evidence" value="ECO:0007669"/>
    <property type="project" value="UniProtKB-KW"/>
</dbReference>
<dbReference type="SUPFAM" id="SSF53244">
    <property type="entry name" value="MurD-like peptide ligases, peptide-binding domain"/>
    <property type="match status" value="1"/>
</dbReference>
<dbReference type="HAMAP" id="MF_02019">
    <property type="entry name" value="MurF"/>
    <property type="match status" value="1"/>
</dbReference>
<dbReference type="STRING" id="858215.Thexy_1060"/>
<dbReference type="InterPro" id="IPR036615">
    <property type="entry name" value="Mur_ligase_C_dom_sf"/>
</dbReference>
<comment type="similarity">
    <text evidence="10">Belongs to the MurCDEF family. MurF subfamily.</text>
</comment>
<name>F6BK98_THEXL</name>
<comment type="catalytic activity">
    <reaction evidence="10 11">
        <text>D-alanyl-D-alanine + UDP-N-acetyl-alpha-D-muramoyl-L-alanyl-gamma-D-glutamyl-meso-2,6-diaminopimelate + ATP = UDP-N-acetyl-alpha-D-muramoyl-L-alanyl-gamma-D-glutamyl-meso-2,6-diaminopimeloyl-D-alanyl-D-alanine + ADP + phosphate + H(+)</text>
        <dbReference type="Rhea" id="RHEA:28374"/>
        <dbReference type="ChEBI" id="CHEBI:15378"/>
        <dbReference type="ChEBI" id="CHEBI:30616"/>
        <dbReference type="ChEBI" id="CHEBI:43474"/>
        <dbReference type="ChEBI" id="CHEBI:57822"/>
        <dbReference type="ChEBI" id="CHEBI:61386"/>
        <dbReference type="ChEBI" id="CHEBI:83905"/>
        <dbReference type="ChEBI" id="CHEBI:456216"/>
        <dbReference type="EC" id="6.3.2.10"/>
    </reaction>
</comment>
<sequence>MILTVKEILDATEGKLLSGDINICVSGISTDSRTIKPGDLFIPLKGERFNGEKFIDDALNVGSASLTESTNCIRHDNKPIIFVEDTKDALHRIAKYYRSKFNIPFIAVTGSSGKTTTKDMIYDVLSMKYNVLKTIGNFNNEIGLPLTLFTLNDDHDMAVVEMGMSGFGEIRRLKNIASPNVAVYTNIGVAHIEKLGSRENILKAKSELIEDFKNGDTVVINADDDMLIKMLEKKGPKFVTYGINNGDIKAFDIELNEESSKYKVLIDGYVLDVELNVPGKHNIYNSLAAICIGIQFDVNKEDIRKALAKFQPSAMRLNIIDVAGIKIINDVYNANPSSMKAALSVLGGYTERRKVAVLGNMLELGQYKDIAHREVGEYVKENDIDVLITVGDYALKIADGAIEKGMNNDNVFRCANNAEAIDVIKNIMKESDIFLVKGSRGMEMEEIVKFLQESAYK</sequence>
<keyword evidence="16" id="KW-1185">Reference proteome</keyword>
<keyword evidence="2 10" id="KW-0436">Ligase</keyword>
<evidence type="ECO:0000259" key="14">
    <source>
        <dbReference type="Pfam" id="PF08245"/>
    </source>
</evidence>
<evidence type="ECO:0000256" key="4">
    <source>
        <dbReference type="ARBA" id="ARBA00022741"/>
    </source>
</evidence>
<dbReference type="GO" id="GO:0051301">
    <property type="term" value="P:cell division"/>
    <property type="evidence" value="ECO:0007669"/>
    <property type="project" value="UniProtKB-KW"/>
</dbReference>
<dbReference type="NCBIfam" id="TIGR01143">
    <property type="entry name" value="murF"/>
    <property type="match status" value="1"/>
</dbReference>
<evidence type="ECO:0000256" key="5">
    <source>
        <dbReference type="ARBA" id="ARBA00022840"/>
    </source>
</evidence>
<dbReference type="Pfam" id="PF08245">
    <property type="entry name" value="Mur_ligase_M"/>
    <property type="match status" value="1"/>
</dbReference>
<evidence type="ECO:0000313" key="15">
    <source>
        <dbReference type="EMBL" id="AEF17093.1"/>
    </source>
</evidence>
<dbReference type="InterPro" id="IPR051046">
    <property type="entry name" value="MurCDEF_CellWall_CoF430Synth"/>
</dbReference>
<feature type="domain" description="Mur ligase C-terminal" evidence="13">
    <location>
        <begin position="315"/>
        <end position="440"/>
    </location>
</feature>
<keyword evidence="4 10" id="KW-0547">Nucleotide-binding</keyword>
<dbReference type="Gene3D" id="3.40.1190.10">
    <property type="entry name" value="Mur-like, catalytic domain"/>
    <property type="match status" value="1"/>
</dbReference>
<evidence type="ECO:0000256" key="7">
    <source>
        <dbReference type="ARBA" id="ARBA00022984"/>
    </source>
</evidence>
<evidence type="ECO:0000256" key="10">
    <source>
        <dbReference type="HAMAP-Rule" id="MF_02019"/>
    </source>
</evidence>
<keyword evidence="9 10" id="KW-0961">Cell wall biogenesis/degradation</keyword>
<dbReference type="KEGG" id="txy:Thexy_1060"/>
<feature type="domain" description="Mur ligase central" evidence="14">
    <location>
        <begin position="108"/>
        <end position="292"/>
    </location>
</feature>
<proteinExistence type="inferred from homology"/>
<organism evidence="15 16">
    <name type="scientific">Thermoanaerobacterium xylanolyticum (strain ATCC 49914 / DSM 7097 / LX-11)</name>
    <dbReference type="NCBI Taxonomy" id="858215"/>
    <lineage>
        <taxon>Bacteria</taxon>
        <taxon>Bacillati</taxon>
        <taxon>Bacillota</taxon>
        <taxon>Clostridia</taxon>
        <taxon>Thermoanaerobacterales</taxon>
        <taxon>Thermoanaerobacteraceae</taxon>
        <taxon>Thermoanaerobacterium</taxon>
    </lineage>
</organism>
<keyword evidence="5 10" id="KW-0067">ATP-binding</keyword>
<dbReference type="GO" id="GO:0009252">
    <property type="term" value="P:peptidoglycan biosynthetic process"/>
    <property type="evidence" value="ECO:0007669"/>
    <property type="project" value="UniProtKB-UniRule"/>
</dbReference>
<evidence type="ECO:0000256" key="9">
    <source>
        <dbReference type="ARBA" id="ARBA00023316"/>
    </source>
</evidence>
<dbReference type="PANTHER" id="PTHR43024">
    <property type="entry name" value="UDP-N-ACETYLMURAMOYL-TRIPEPTIDE--D-ALANYL-D-ALANINE LIGASE"/>
    <property type="match status" value="1"/>
</dbReference>
<comment type="function">
    <text evidence="10 11">Involved in cell wall formation. Catalyzes the final step in the synthesis of UDP-N-acetylmuramoyl-pentapeptide, the precursor of murein.</text>
</comment>
<accession>F6BK98</accession>
<dbReference type="GO" id="GO:0005737">
    <property type="term" value="C:cytoplasm"/>
    <property type="evidence" value="ECO:0007669"/>
    <property type="project" value="UniProtKB-SubCell"/>
</dbReference>
<evidence type="ECO:0000313" key="16">
    <source>
        <dbReference type="Proteomes" id="UP000007239"/>
    </source>
</evidence>
<dbReference type="Proteomes" id="UP000007239">
    <property type="component" value="Chromosome"/>
</dbReference>
<dbReference type="Gene3D" id="3.90.190.20">
    <property type="entry name" value="Mur ligase, C-terminal domain"/>
    <property type="match status" value="1"/>
</dbReference>
<dbReference type="HOGENOM" id="CLU_031507_1_2_9"/>
<keyword evidence="8 10" id="KW-0131">Cell cycle</keyword>
<dbReference type="eggNOG" id="COG0770">
    <property type="taxonomic scope" value="Bacteria"/>
</dbReference>
<dbReference type="GO" id="GO:0005524">
    <property type="term" value="F:ATP binding"/>
    <property type="evidence" value="ECO:0007669"/>
    <property type="project" value="UniProtKB-UniRule"/>
</dbReference>